<dbReference type="FunFam" id="1.10.238.10:FF:000053">
    <property type="entry name" value="Putative testican-3 isoform 3"/>
    <property type="match status" value="1"/>
</dbReference>
<keyword evidence="3" id="KW-0272">Extracellular matrix</keyword>
<keyword evidence="9" id="KW-1133">Transmembrane helix</keyword>
<evidence type="ECO:0000256" key="9">
    <source>
        <dbReference type="SAM" id="Phobius"/>
    </source>
</evidence>
<evidence type="ECO:0000313" key="11">
    <source>
        <dbReference type="Ensembl" id="ENSSANP00000059082.1"/>
    </source>
</evidence>
<dbReference type="GO" id="GO:0005518">
    <property type="term" value="F:collagen binding"/>
    <property type="evidence" value="ECO:0007669"/>
    <property type="project" value="TreeGrafter"/>
</dbReference>
<sequence>SHTHTHTLNVSSIWLMLETESALYRWLRKGVCLMFPDGDECLTSSRNDLLNEVFLCLSGLDSTKDPCLKVHCPPHKVCVSHDFQTAICANHKPAQKGNPPHKRWMGAVNHGKCRPCPVVHSSLVCGSDGHTYSSKCKLEFQACSSSKSISVKCEGPCPCLPGQEVIKPHAEKNGCSDADLKSLASRLKDWFGVLHTDANRDLKGTTSDTAQGRFDTSILPICKDSLGWMFNKLDMNYDLLLDQSELSTIYLDKYELCMRPLFNSCDSFKDGKLSNNEWCYCFQKPDGMPCQNEMNRIHSQILQFKKKKMYLPKQHFMLVFILIFYFILALFQFTFLRPGARTHNLGGGLLYFLGGRNTLFR</sequence>
<dbReference type="GO" id="GO:0005509">
    <property type="term" value="F:calcium ion binding"/>
    <property type="evidence" value="ECO:0007669"/>
    <property type="project" value="InterPro"/>
</dbReference>
<dbReference type="SUPFAM" id="SSF100895">
    <property type="entry name" value="Kazal-type serine protease inhibitors"/>
    <property type="match status" value="1"/>
</dbReference>
<name>A0A671PJ05_9TELE</name>
<protein>
    <submittedName>
        <fullName evidence="11">SPARC (osteonectin), cwcv and kazal like domains proteoglycan 1</fullName>
    </submittedName>
</protein>
<dbReference type="InterPro" id="IPR019577">
    <property type="entry name" value="SPARC/Testican_Ca-bd-dom"/>
</dbReference>
<dbReference type="Gene3D" id="1.10.238.10">
    <property type="entry name" value="EF-hand"/>
    <property type="match status" value="1"/>
</dbReference>
<comment type="subcellular location">
    <subcellularLocation>
        <location evidence="1">Secreted</location>
        <location evidence="1">Extracellular space</location>
        <location evidence="1">Extracellular matrix</location>
    </subcellularLocation>
</comment>
<keyword evidence="9" id="KW-0812">Transmembrane</keyword>
<evidence type="ECO:0000256" key="1">
    <source>
        <dbReference type="ARBA" id="ARBA00004498"/>
    </source>
</evidence>
<evidence type="ECO:0000259" key="10">
    <source>
        <dbReference type="PROSITE" id="PS51465"/>
    </source>
</evidence>
<dbReference type="InterPro" id="IPR002350">
    <property type="entry name" value="Kazal_dom"/>
</dbReference>
<reference evidence="11" key="1">
    <citation type="submission" date="2025-08" db="UniProtKB">
        <authorList>
            <consortium name="Ensembl"/>
        </authorList>
    </citation>
    <scope>IDENTIFICATION</scope>
</reference>
<dbReference type="GO" id="GO:0005615">
    <property type="term" value="C:extracellular space"/>
    <property type="evidence" value="ECO:0007669"/>
    <property type="project" value="TreeGrafter"/>
</dbReference>
<dbReference type="AlphaFoldDB" id="A0A671PJ05"/>
<keyword evidence="5" id="KW-0654">Proteoglycan</keyword>
<keyword evidence="8" id="KW-0357">Heparan sulfate</keyword>
<proteinExistence type="predicted"/>
<dbReference type="PANTHER" id="PTHR13866">
    <property type="entry name" value="SPARC OSTEONECTIN"/>
    <property type="match status" value="1"/>
</dbReference>
<dbReference type="PANTHER" id="PTHR13866:SF17">
    <property type="entry name" value="TESTICAN-1"/>
    <property type="match status" value="1"/>
</dbReference>
<evidence type="ECO:0000256" key="2">
    <source>
        <dbReference type="ARBA" id="ARBA00022525"/>
    </source>
</evidence>
<evidence type="ECO:0000256" key="3">
    <source>
        <dbReference type="ARBA" id="ARBA00022530"/>
    </source>
</evidence>
<keyword evidence="7" id="KW-0325">Glycoprotein</keyword>
<dbReference type="CDD" id="cd00104">
    <property type="entry name" value="KAZAL_FS"/>
    <property type="match status" value="1"/>
</dbReference>
<dbReference type="Gene3D" id="3.30.60.30">
    <property type="match status" value="1"/>
</dbReference>
<dbReference type="InterPro" id="IPR036058">
    <property type="entry name" value="Kazal_dom_sf"/>
</dbReference>
<keyword evidence="9" id="KW-0472">Membrane</keyword>
<dbReference type="Pfam" id="PF07648">
    <property type="entry name" value="Kazal_2"/>
    <property type="match status" value="1"/>
</dbReference>
<reference evidence="11" key="2">
    <citation type="submission" date="2025-09" db="UniProtKB">
        <authorList>
            <consortium name="Ensembl"/>
        </authorList>
    </citation>
    <scope>IDENTIFICATION</scope>
</reference>
<dbReference type="InterPro" id="IPR011992">
    <property type="entry name" value="EF-hand-dom_pair"/>
</dbReference>
<evidence type="ECO:0000256" key="5">
    <source>
        <dbReference type="ARBA" id="ARBA00022974"/>
    </source>
</evidence>
<evidence type="ECO:0000256" key="4">
    <source>
        <dbReference type="ARBA" id="ARBA00022729"/>
    </source>
</evidence>
<feature type="domain" description="Kazal-like" evidence="10">
    <location>
        <begin position="107"/>
        <end position="158"/>
    </location>
</feature>
<dbReference type="SMART" id="SM00280">
    <property type="entry name" value="KAZAL"/>
    <property type="match status" value="1"/>
</dbReference>
<dbReference type="FunFam" id="3.30.60.30:FF:000003">
    <property type="entry name" value="SPARC/osteonectin, cwcv and kazal-like domains proteoglycan 3"/>
    <property type="match status" value="1"/>
</dbReference>
<evidence type="ECO:0000256" key="8">
    <source>
        <dbReference type="ARBA" id="ARBA00023207"/>
    </source>
</evidence>
<keyword evidence="12" id="KW-1185">Reference proteome</keyword>
<keyword evidence="2" id="KW-0964">Secreted</keyword>
<keyword evidence="4" id="KW-0732">Signal</keyword>
<dbReference type="PROSITE" id="PS51465">
    <property type="entry name" value="KAZAL_2"/>
    <property type="match status" value="1"/>
</dbReference>
<feature type="transmembrane region" description="Helical" evidence="9">
    <location>
        <begin position="315"/>
        <end position="335"/>
    </location>
</feature>
<dbReference type="Proteomes" id="UP000472260">
    <property type="component" value="Unassembled WGS sequence"/>
</dbReference>
<organism evidence="11 12">
    <name type="scientific">Sinocyclocheilus anshuiensis</name>
    <dbReference type="NCBI Taxonomy" id="1608454"/>
    <lineage>
        <taxon>Eukaryota</taxon>
        <taxon>Metazoa</taxon>
        <taxon>Chordata</taxon>
        <taxon>Craniata</taxon>
        <taxon>Vertebrata</taxon>
        <taxon>Euteleostomi</taxon>
        <taxon>Actinopterygii</taxon>
        <taxon>Neopterygii</taxon>
        <taxon>Teleostei</taxon>
        <taxon>Ostariophysi</taxon>
        <taxon>Cypriniformes</taxon>
        <taxon>Cyprinidae</taxon>
        <taxon>Cyprininae</taxon>
        <taxon>Sinocyclocheilus</taxon>
    </lineage>
</organism>
<evidence type="ECO:0000313" key="12">
    <source>
        <dbReference type="Proteomes" id="UP000472260"/>
    </source>
</evidence>
<accession>A0A671PJ05</accession>
<dbReference type="GO" id="GO:0050840">
    <property type="term" value="F:extracellular matrix binding"/>
    <property type="evidence" value="ECO:0007669"/>
    <property type="project" value="TreeGrafter"/>
</dbReference>
<keyword evidence="6" id="KW-1015">Disulfide bond</keyword>
<dbReference type="Ensembl" id="ENSSANT00000062854.1">
    <property type="protein sequence ID" value="ENSSANP00000059082.1"/>
    <property type="gene ID" value="ENSSANG00000029485.1"/>
</dbReference>
<evidence type="ECO:0000256" key="7">
    <source>
        <dbReference type="ARBA" id="ARBA00023180"/>
    </source>
</evidence>
<evidence type="ECO:0000256" key="6">
    <source>
        <dbReference type="ARBA" id="ARBA00023157"/>
    </source>
</evidence>
<dbReference type="Pfam" id="PF10591">
    <property type="entry name" value="SPARC_Ca_bdg"/>
    <property type="match status" value="1"/>
</dbReference>
<dbReference type="SUPFAM" id="SSF47473">
    <property type="entry name" value="EF-hand"/>
    <property type="match status" value="1"/>
</dbReference>